<keyword evidence="1" id="KW-1133">Transmembrane helix</keyword>
<name>A0ABQ1P423_9ENTE</name>
<dbReference type="EMBL" id="BMKI01000003">
    <property type="protein sequence ID" value="GGC90354.1"/>
    <property type="molecule type" value="Genomic_DNA"/>
</dbReference>
<protein>
    <submittedName>
        <fullName evidence="2">Uncharacterized protein</fullName>
    </submittedName>
</protein>
<accession>A0ABQ1P423</accession>
<comment type="caution">
    <text evidence="2">The sequence shown here is derived from an EMBL/GenBank/DDBJ whole genome shotgun (WGS) entry which is preliminary data.</text>
</comment>
<evidence type="ECO:0000256" key="1">
    <source>
        <dbReference type="SAM" id="Phobius"/>
    </source>
</evidence>
<dbReference type="Proteomes" id="UP000630615">
    <property type="component" value="Unassembled WGS sequence"/>
</dbReference>
<keyword evidence="1" id="KW-0472">Membrane</keyword>
<proteinExistence type="predicted"/>
<sequence length="56" mass="7064">MRFQIEYDESLSLVNKKYFLFVVNLYIIFFKKYYLGVQYRNQEMLTEYALTQKNYR</sequence>
<evidence type="ECO:0000313" key="2">
    <source>
        <dbReference type="EMBL" id="GGC90354.1"/>
    </source>
</evidence>
<feature type="transmembrane region" description="Helical" evidence="1">
    <location>
        <begin position="18"/>
        <end position="35"/>
    </location>
</feature>
<reference evidence="3" key="1">
    <citation type="journal article" date="2019" name="Int. J. Syst. Evol. Microbiol.">
        <title>The Global Catalogue of Microorganisms (GCM) 10K type strain sequencing project: providing services to taxonomists for standard genome sequencing and annotation.</title>
        <authorList>
            <consortium name="The Broad Institute Genomics Platform"/>
            <consortium name="The Broad Institute Genome Sequencing Center for Infectious Disease"/>
            <person name="Wu L."/>
            <person name="Ma J."/>
        </authorList>
    </citation>
    <scope>NUCLEOTIDE SEQUENCE [LARGE SCALE GENOMIC DNA]</scope>
    <source>
        <strain evidence="3">CGMCC 1.15942</strain>
    </source>
</reference>
<keyword evidence="3" id="KW-1185">Reference proteome</keyword>
<organism evidence="2 3">
    <name type="scientific">Enterococcus wangshanyuanii</name>
    <dbReference type="NCBI Taxonomy" id="2005703"/>
    <lineage>
        <taxon>Bacteria</taxon>
        <taxon>Bacillati</taxon>
        <taxon>Bacillota</taxon>
        <taxon>Bacilli</taxon>
        <taxon>Lactobacillales</taxon>
        <taxon>Enterococcaceae</taxon>
        <taxon>Enterococcus</taxon>
    </lineage>
</organism>
<evidence type="ECO:0000313" key="3">
    <source>
        <dbReference type="Proteomes" id="UP000630615"/>
    </source>
</evidence>
<gene>
    <name evidence="2" type="ORF">GCM10011573_19980</name>
</gene>
<keyword evidence="1" id="KW-0812">Transmembrane</keyword>